<comment type="caution">
    <text evidence="2">The sequence shown here is derived from an EMBL/GenBank/DDBJ whole genome shotgun (WGS) entry which is preliminary data.</text>
</comment>
<dbReference type="InterPro" id="IPR000477">
    <property type="entry name" value="RT_dom"/>
</dbReference>
<dbReference type="PANTHER" id="PTHR31635:SF196">
    <property type="entry name" value="REVERSE TRANSCRIPTASE DOMAIN-CONTAINING PROTEIN-RELATED"/>
    <property type="match status" value="1"/>
</dbReference>
<dbReference type="AlphaFoldDB" id="A0A388KWX4"/>
<dbReference type="STRING" id="69332.A0A388KWX4"/>
<proteinExistence type="predicted"/>
<reference evidence="2 3" key="1">
    <citation type="journal article" date="2018" name="Cell">
        <title>The Chara Genome: Secondary Complexity and Implications for Plant Terrestrialization.</title>
        <authorList>
            <person name="Nishiyama T."/>
            <person name="Sakayama H."/>
            <person name="Vries J.D."/>
            <person name="Buschmann H."/>
            <person name="Saint-Marcoux D."/>
            <person name="Ullrich K.K."/>
            <person name="Haas F.B."/>
            <person name="Vanderstraeten L."/>
            <person name="Becker D."/>
            <person name="Lang D."/>
            <person name="Vosolsobe S."/>
            <person name="Rombauts S."/>
            <person name="Wilhelmsson P.K.I."/>
            <person name="Janitza P."/>
            <person name="Kern R."/>
            <person name="Heyl A."/>
            <person name="Rumpler F."/>
            <person name="Villalobos L.I.A.C."/>
            <person name="Clay J.M."/>
            <person name="Skokan R."/>
            <person name="Toyoda A."/>
            <person name="Suzuki Y."/>
            <person name="Kagoshima H."/>
            <person name="Schijlen E."/>
            <person name="Tajeshwar N."/>
            <person name="Catarino B."/>
            <person name="Hetherington A.J."/>
            <person name="Saltykova A."/>
            <person name="Bonnot C."/>
            <person name="Breuninger H."/>
            <person name="Symeonidi A."/>
            <person name="Radhakrishnan G.V."/>
            <person name="Van Nieuwerburgh F."/>
            <person name="Deforce D."/>
            <person name="Chang C."/>
            <person name="Karol K.G."/>
            <person name="Hedrich R."/>
            <person name="Ulvskov P."/>
            <person name="Glockner G."/>
            <person name="Delwiche C.F."/>
            <person name="Petrasek J."/>
            <person name="Van de Peer Y."/>
            <person name="Friml J."/>
            <person name="Beilby M."/>
            <person name="Dolan L."/>
            <person name="Kohara Y."/>
            <person name="Sugano S."/>
            <person name="Fujiyama A."/>
            <person name="Delaux P.-M."/>
            <person name="Quint M."/>
            <person name="TheiBen G."/>
            <person name="Hagemann M."/>
            <person name="Harholt J."/>
            <person name="Dunand C."/>
            <person name="Zachgo S."/>
            <person name="Langdale J."/>
            <person name="Maumus F."/>
            <person name="Straeten D.V.D."/>
            <person name="Gould S.B."/>
            <person name="Rensing S.A."/>
        </authorList>
    </citation>
    <scope>NUCLEOTIDE SEQUENCE [LARGE SCALE GENOMIC DNA]</scope>
    <source>
        <strain evidence="2 3">S276</strain>
    </source>
</reference>
<dbReference type="EMBL" id="BFEA01000205">
    <property type="protein sequence ID" value="GBG74566.1"/>
    <property type="molecule type" value="Genomic_DNA"/>
</dbReference>
<dbReference type="OMA" id="ISERVWA"/>
<feature type="domain" description="Reverse transcriptase" evidence="1">
    <location>
        <begin position="305"/>
        <end position="524"/>
    </location>
</feature>
<dbReference type="OrthoDB" id="416119at2759"/>
<evidence type="ECO:0000313" key="3">
    <source>
        <dbReference type="Proteomes" id="UP000265515"/>
    </source>
</evidence>
<dbReference type="Pfam" id="PF00078">
    <property type="entry name" value="RVT_1"/>
    <property type="match status" value="1"/>
</dbReference>
<protein>
    <recommendedName>
        <fullName evidence="1">Reverse transcriptase domain-containing protein</fullName>
    </recommendedName>
</protein>
<dbReference type="Gramene" id="GBG74566">
    <property type="protein sequence ID" value="GBG74566"/>
    <property type="gene ID" value="CBR_g18977"/>
</dbReference>
<organism evidence="2 3">
    <name type="scientific">Chara braunii</name>
    <name type="common">Braun's stonewort</name>
    <dbReference type="NCBI Taxonomy" id="69332"/>
    <lineage>
        <taxon>Eukaryota</taxon>
        <taxon>Viridiplantae</taxon>
        <taxon>Streptophyta</taxon>
        <taxon>Charophyceae</taxon>
        <taxon>Charales</taxon>
        <taxon>Characeae</taxon>
        <taxon>Chara</taxon>
    </lineage>
</organism>
<keyword evidence="3" id="KW-1185">Reference proteome</keyword>
<accession>A0A388KWX4</accession>
<dbReference type="Proteomes" id="UP000265515">
    <property type="component" value="Unassembled WGS sequence"/>
</dbReference>
<evidence type="ECO:0000259" key="1">
    <source>
        <dbReference type="Pfam" id="PF00078"/>
    </source>
</evidence>
<dbReference type="CDD" id="cd01650">
    <property type="entry name" value="RT_nLTR_like"/>
    <property type="match status" value="1"/>
</dbReference>
<sequence>MSDHKQVLVDLILNQKESRGRGYVKLNSQNLEDSGLKDWVTDHIDSWLTAKPHFTSTADWLDGGLATIAGAMDVCSRILARGRNQEEEKCRRKVEEAERRLEMHPISERVWATERESRLAEWEKVQLEKHTWWEETLKVKGIIVHDRMTRDTFRKLLLSTFFHQVVQLYHPFDPEAPEATSQDDMLEYAKLYYSDILTARRIHDTSDTYLSLERDMWEDTMVRLGEADILALDRPVTVEELKRTLKVMAPIKCPGRDGLTVEFYRACWEAMGPTLVEIYNEVLLEGKLGELMTYGVISVMFKKGDKANIRNYRPIFVLNVSYYKLQAKTLALRLGRILPKLAEKDQGAFVQGRSIFVNILTAIESIELIQVENLDLIVMLLDMEKDYEKVGWSFVLTTQRKMGFGVGFCKWVVAMYTVTTSLVQVNGHLSKQFQLSRSLRQGCSLTPLLFVLQLEVPLNCIRSHSRIRGLRVSGNQECRAKALTDNLFLISANTADSLGALEAVLLDYSLLSEAQVNWGKSTFLIPEGYELQVEWGMKRVDPETGE</sequence>
<gene>
    <name evidence="2" type="ORF">CBR_g18977</name>
</gene>
<name>A0A388KWX4_CHABU</name>
<dbReference type="PANTHER" id="PTHR31635">
    <property type="entry name" value="REVERSE TRANSCRIPTASE DOMAIN-CONTAINING PROTEIN-RELATED"/>
    <property type="match status" value="1"/>
</dbReference>
<evidence type="ECO:0000313" key="2">
    <source>
        <dbReference type="EMBL" id="GBG74566.1"/>
    </source>
</evidence>